<sequence length="63" mass="7306">MQRRPLRGTLREDEHLSSVVKWCESLQLLPRVNFGDLARVNVPFLVQILVEVLHGKNLEQDVL</sequence>
<proteinExistence type="predicted"/>
<name>A0A9K3EAC1_HELAN</name>
<dbReference type="EMBL" id="MNCJ02000329">
    <property type="protein sequence ID" value="KAF5769469.1"/>
    <property type="molecule type" value="Genomic_DNA"/>
</dbReference>
<protein>
    <submittedName>
        <fullName evidence="1">Uncharacterized protein</fullName>
    </submittedName>
</protein>
<evidence type="ECO:0000313" key="2">
    <source>
        <dbReference type="Proteomes" id="UP000215914"/>
    </source>
</evidence>
<evidence type="ECO:0000313" key="1">
    <source>
        <dbReference type="EMBL" id="KAF5769469.1"/>
    </source>
</evidence>
<dbReference type="AlphaFoldDB" id="A0A9K3EAC1"/>
<accession>A0A9K3EAC1</accession>
<dbReference type="Proteomes" id="UP000215914">
    <property type="component" value="Unassembled WGS sequence"/>
</dbReference>
<dbReference type="Gramene" id="mRNA:HanXRQr2_Chr14g0648631">
    <property type="protein sequence ID" value="mRNA:HanXRQr2_Chr14g0648631"/>
    <property type="gene ID" value="HanXRQr2_Chr14g0648631"/>
</dbReference>
<organism evidence="1 2">
    <name type="scientific">Helianthus annuus</name>
    <name type="common">Common sunflower</name>
    <dbReference type="NCBI Taxonomy" id="4232"/>
    <lineage>
        <taxon>Eukaryota</taxon>
        <taxon>Viridiplantae</taxon>
        <taxon>Streptophyta</taxon>
        <taxon>Embryophyta</taxon>
        <taxon>Tracheophyta</taxon>
        <taxon>Spermatophyta</taxon>
        <taxon>Magnoliopsida</taxon>
        <taxon>eudicotyledons</taxon>
        <taxon>Gunneridae</taxon>
        <taxon>Pentapetalae</taxon>
        <taxon>asterids</taxon>
        <taxon>campanulids</taxon>
        <taxon>Asterales</taxon>
        <taxon>Asteraceae</taxon>
        <taxon>Asteroideae</taxon>
        <taxon>Heliantheae alliance</taxon>
        <taxon>Heliantheae</taxon>
        <taxon>Helianthus</taxon>
    </lineage>
</organism>
<comment type="caution">
    <text evidence="1">The sequence shown here is derived from an EMBL/GenBank/DDBJ whole genome shotgun (WGS) entry which is preliminary data.</text>
</comment>
<reference evidence="1" key="2">
    <citation type="submission" date="2020-06" db="EMBL/GenBank/DDBJ databases">
        <title>Helianthus annuus Genome sequencing and assembly Release 2.</title>
        <authorList>
            <person name="Gouzy J."/>
            <person name="Langlade N."/>
            <person name="Munos S."/>
        </authorList>
    </citation>
    <scope>NUCLEOTIDE SEQUENCE</scope>
    <source>
        <tissue evidence="1">Leaves</tissue>
    </source>
</reference>
<keyword evidence="2" id="KW-1185">Reference proteome</keyword>
<gene>
    <name evidence="1" type="ORF">HanXRQr2_Chr14g0648631</name>
</gene>
<reference evidence="1" key="1">
    <citation type="journal article" date="2017" name="Nature">
        <title>The sunflower genome provides insights into oil metabolism, flowering and Asterid evolution.</title>
        <authorList>
            <person name="Badouin H."/>
            <person name="Gouzy J."/>
            <person name="Grassa C.J."/>
            <person name="Murat F."/>
            <person name="Staton S.E."/>
            <person name="Cottret L."/>
            <person name="Lelandais-Briere C."/>
            <person name="Owens G.L."/>
            <person name="Carrere S."/>
            <person name="Mayjonade B."/>
            <person name="Legrand L."/>
            <person name="Gill N."/>
            <person name="Kane N.C."/>
            <person name="Bowers J.E."/>
            <person name="Hubner S."/>
            <person name="Bellec A."/>
            <person name="Berard A."/>
            <person name="Berges H."/>
            <person name="Blanchet N."/>
            <person name="Boniface M.C."/>
            <person name="Brunel D."/>
            <person name="Catrice O."/>
            <person name="Chaidir N."/>
            <person name="Claudel C."/>
            <person name="Donnadieu C."/>
            <person name="Faraut T."/>
            <person name="Fievet G."/>
            <person name="Helmstetter N."/>
            <person name="King M."/>
            <person name="Knapp S.J."/>
            <person name="Lai Z."/>
            <person name="Le Paslier M.C."/>
            <person name="Lippi Y."/>
            <person name="Lorenzon L."/>
            <person name="Mandel J.R."/>
            <person name="Marage G."/>
            <person name="Marchand G."/>
            <person name="Marquand E."/>
            <person name="Bret-Mestries E."/>
            <person name="Morien E."/>
            <person name="Nambeesan S."/>
            <person name="Nguyen T."/>
            <person name="Pegot-Espagnet P."/>
            <person name="Pouilly N."/>
            <person name="Raftis F."/>
            <person name="Sallet E."/>
            <person name="Schiex T."/>
            <person name="Thomas J."/>
            <person name="Vandecasteele C."/>
            <person name="Vares D."/>
            <person name="Vear F."/>
            <person name="Vautrin S."/>
            <person name="Crespi M."/>
            <person name="Mangin B."/>
            <person name="Burke J.M."/>
            <person name="Salse J."/>
            <person name="Munos S."/>
            <person name="Vincourt P."/>
            <person name="Rieseberg L.H."/>
            <person name="Langlade N.B."/>
        </authorList>
    </citation>
    <scope>NUCLEOTIDE SEQUENCE</scope>
    <source>
        <tissue evidence="1">Leaves</tissue>
    </source>
</reference>